<feature type="domain" description="CwlT-like lysozyme" evidence="2">
    <location>
        <begin position="52"/>
        <end position="205"/>
    </location>
</feature>
<dbReference type="SUPFAM" id="SSF53955">
    <property type="entry name" value="Lysozyme-like"/>
    <property type="match status" value="1"/>
</dbReference>
<proteinExistence type="predicted"/>
<dbReference type="GO" id="GO:0016052">
    <property type="term" value="P:carbohydrate catabolic process"/>
    <property type="evidence" value="ECO:0007669"/>
    <property type="project" value="TreeGrafter"/>
</dbReference>
<dbReference type="PANTHER" id="PTHR34135:SF3">
    <property type="entry name" value="PNEUMOCOCCAL VACCINE ANTIGEN A"/>
    <property type="match status" value="1"/>
</dbReference>
<accession>A0A800MVJ5</accession>
<dbReference type="PANTHER" id="PTHR34135">
    <property type="entry name" value="LYSOZYME"/>
    <property type="match status" value="1"/>
</dbReference>
<dbReference type="OrthoDB" id="9813368at2"/>
<evidence type="ECO:0000313" key="3">
    <source>
        <dbReference type="EMBL" id="KAF0823161.1"/>
    </source>
</evidence>
<name>A0A800MVJ5_CYTFI</name>
<dbReference type="CDD" id="cd16891">
    <property type="entry name" value="CwlT-like"/>
    <property type="match status" value="1"/>
</dbReference>
<dbReference type="EMBL" id="VDEM01000037">
    <property type="protein sequence ID" value="KAF0823161.1"/>
    <property type="molecule type" value="Genomic_DNA"/>
</dbReference>
<sequence>MKRKKCKKRTKRSSNIALLLFFMVLIFVLFDQFKQLNIKETAVSLLPNIVSRDVQNYTPLLEKELKEVNLEEYTLVLAAIMQQESKGKGGDPMQASESAGLPPNSIRDPEQSIKQGVKHFQKALNYGSQKKVDFPAVIQAYNMGIGYIDFVAEQGGKHSEEIAKQFSLKQAEKNPEIYDCGGDKNNFRYPYCYGDFTYTTKVTKNIEILTASSTGKTGEYKSVW</sequence>
<organism evidence="3 4">
    <name type="scientific">Cytobacillus firmus</name>
    <name type="common">Bacillus firmus</name>
    <dbReference type="NCBI Taxonomy" id="1399"/>
    <lineage>
        <taxon>Bacteria</taxon>
        <taxon>Bacillati</taxon>
        <taxon>Bacillota</taxon>
        <taxon>Bacilli</taxon>
        <taxon>Bacillales</taxon>
        <taxon>Bacillaceae</taxon>
        <taxon>Cytobacillus</taxon>
    </lineage>
</organism>
<evidence type="ECO:0000259" key="2">
    <source>
        <dbReference type="Pfam" id="PF13702"/>
    </source>
</evidence>
<reference evidence="3 4" key="1">
    <citation type="journal article" date="2020" name="G3 (Bethesda)">
        <title>Whole Genome Sequencing and Comparative Genomics of Two Nematicidal Bacillus Strains Reveals a Wide Range of Possible Virulence Factors.</title>
        <authorList>
            <person name="Susic N."/>
            <person name="Janezic S."/>
            <person name="Rupnik M."/>
            <person name="Geric Stare B."/>
        </authorList>
    </citation>
    <scope>NUCLEOTIDE SEQUENCE [LARGE SCALE GENOMIC DNA]</scope>
    <source>
        <strain evidence="3 4">I-1582</strain>
    </source>
</reference>
<feature type="region of interest" description="Disordered" evidence="1">
    <location>
        <begin position="86"/>
        <end position="105"/>
    </location>
</feature>
<gene>
    <name evidence="3" type="ORF">KIS1582_3056</name>
</gene>
<dbReference type="Proteomes" id="UP000465778">
    <property type="component" value="Unassembled WGS sequence"/>
</dbReference>
<comment type="caution">
    <text evidence="3">The sequence shown here is derived from an EMBL/GenBank/DDBJ whole genome shotgun (WGS) entry which is preliminary data.</text>
</comment>
<evidence type="ECO:0000256" key="1">
    <source>
        <dbReference type="SAM" id="MobiDB-lite"/>
    </source>
</evidence>
<protein>
    <submittedName>
        <fullName evidence="3">Antigen</fullName>
    </submittedName>
</protein>
<dbReference type="AlphaFoldDB" id="A0A800MVJ5"/>
<dbReference type="InterPro" id="IPR023346">
    <property type="entry name" value="Lysozyme-like_dom_sf"/>
</dbReference>
<evidence type="ECO:0000313" key="4">
    <source>
        <dbReference type="Proteomes" id="UP000465778"/>
    </source>
</evidence>
<dbReference type="Gene3D" id="1.10.530.10">
    <property type="match status" value="1"/>
</dbReference>
<dbReference type="RefSeq" id="WP_159345660.1">
    <property type="nucleotide sequence ID" value="NZ_JBALOT010000018.1"/>
</dbReference>
<dbReference type="Pfam" id="PF13702">
    <property type="entry name" value="Lysozyme_like"/>
    <property type="match status" value="1"/>
</dbReference>
<dbReference type="InterPro" id="IPR047194">
    <property type="entry name" value="CwlT-like_lysozyme"/>
</dbReference>